<dbReference type="GO" id="GO:0008270">
    <property type="term" value="F:zinc ion binding"/>
    <property type="evidence" value="ECO:0007669"/>
    <property type="project" value="UniProtKB-KW"/>
</dbReference>
<dbReference type="SUPFAM" id="SSF101898">
    <property type="entry name" value="NHL repeat"/>
    <property type="match status" value="1"/>
</dbReference>
<protein>
    <recommendedName>
        <fullName evidence="5">B box-type domain-containing protein</fullName>
    </recommendedName>
</protein>
<dbReference type="PROSITE" id="PS51125">
    <property type="entry name" value="NHL"/>
    <property type="match status" value="1"/>
</dbReference>
<dbReference type="PANTHER" id="PTHR24104">
    <property type="entry name" value="E3 UBIQUITIN-PROTEIN LIGASE NHLRC1-RELATED"/>
    <property type="match status" value="1"/>
</dbReference>
<feature type="repeat" description="NHL" evidence="3">
    <location>
        <begin position="491"/>
        <end position="518"/>
    </location>
</feature>
<dbReference type="OrthoDB" id="6120818at2759"/>
<organism evidence="6 7">
    <name type="scientific">Magallana gigas</name>
    <name type="common">Pacific oyster</name>
    <name type="synonym">Crassostrea gigas</name>
    <dbReference type="NCBI Taxonomy" id="29159"/>
    <lineage>
        <taxon>Eukaryota</taxon>
        <taxon>Metazoa</taxon>
        <taxon>Spiralia</taxon>
        <taxon>Lophotrochozoa</taxon>
        <taxon>Mollusca</taxon>
        <taxon>Bivalvia</taxon>
        <taxon>Autobranchia</taxon>
        <taxon>Pteriomorphia</taxon>
        <taxon>Ostreida</taxon>
        <taxon>Ostreoidea</taxon>
        <taxon>Ostreidae</taxon>
        <taxon>Magallana</taxon>
    </lineage>
</organism>
<proteinExistence type="predicted"/>
<dbReference type="InterPro" id="IPR001258">
    <property type="entry name" value="NHL_repeat"/>
</dbReference>
<dbReference type="InterPro" id="IPR011042">
    <property type="entry name" value="6-blade_b-propeller_TolB-like"/>
</dbReference>
<dbReference type="InterPro" id="IPR050952">
    <property type="entry name" value="TRIM-NHL_E3_ligases"/>
</dbReference>
<feature type="domain" description="B box-type" evidence="5">
    <location>
        <begin position="9"/>
        <end position="54"/>
    </location>
</feature>
<keyword evidence="2" id="KW-0862">Zinc</keyword>
<evidence type="ECO:0000256" key="3">
    <source>
        <dbReference type="PROSITE-ProRule" id="PRU00504"/>
    </source>
</evidence>
<keyword evidence="7" id="KW-1185">Reference proteome</keyword>
<feature type="coiled-coil region" evidence="4">
    <location>
        <begin position="161"/>
        <end position="210"/>
    </location>
</feature>
<dbReference type="PROSITE" id="PS50119">
    <property type="entry name" value="ZF_BBOX"/>
    <property type="match status" value="2"/>
</dbReference>
<evidence type="ECO:0000259" key="5">
    <source>
        <dbReference type="PROSITE" id="PS50119"/>
    </source>
</evidence>
<name>A0A8W8I4H4_MAGGI</name>
<dbReference type="CDD" id="cd19756">
    <property type="entry name" value="Bbox2"/>
    <property type="match status" value="1"/>
</dbReference>
<keyword evidence="2" id="KW-0863">Zinc-finger</keyword>
<keyword evidence="1" id="KW-0677">Repeat</keyword>
<dbReference type="InterPro" id="IPR027267">
    <property type="entry name" value="AH/BAR_dom_sf"/>
</dbReference>
<keyword evidence="4" id="KW-0175">Coiled coil</keyword>
<dbReference type="GO" id="GO:0043161">
    <property type="term" value="P:proteasome-mediated ubiquitin-dependent protein catabolic process"/>
    <property type="evidence" value="ECO:0007669"/>
    <property type="project" value="TreeGrafter"/>
</dbReference>
<keyword evidence="2" id="KW-0479">Metal-binding</keyword>
<dbReference type="Gene3D" id="2.120.10.30">
    <property type="entry name" value="TolB, C-terminal domain"/>
    <property type="match status" value="2"/>
</dbReference>
<evidence type="ECO:0000256" key="4">
    <source>
        <dbReference type="SAM" id="Coils"/>
    </source>
</evidence>
<dbReference type="SUPFAM" id="SSF57845">
    <property type="entry name" value="B-box zinc-binding domain"/>
    <property type="match status" value="1"/>
</dbReference>
<dbReference type="AlphaFoldDB" id="A0A8W8I4H4"/>
<dbReference type="Gene3D" id="3.30.160.60">
    <property type="entry name" value="Classic Zinc Finger"/>
    <property type="match status" value="1"/>
</dbReference>
<reference evidence="6" key="1">
    <citation type="submission" date="2022-08" db="UniProtKB">
        <authorList>
            <consortium name="EnsemblMetazoa"/>
        </authorList>
    </citation>
    <scope>IDENTIFICATION</scope>
    <source>
        <strain evidence="6">05x7-T-G4-1.051#20</strain>
    </source>
</reference>
<dbReference type="SUPFAM" id="SSF103657">
    <property type="entry name" value="BAR/IMD domain-like"/>
    <property type="match status" value="1"/>
</dbReference>
<evidence type="ECO:0000313" key="6">
    <source>
        <dbReference type="EnsemblMetazoa" id="G12285.3:cds"/>
    </source>
</evidence>
<evidence type="ECO:0000256" key="1">
    <source>
        <dbReference type="ARBA" id="ARBA00022737"/>
    </source>
</evidence>
<sequence length="561" mass="63646">MDDAAKVQEESVQCDLCKERTIKANCKLCSVQLCKECVGEHISNELTPHDIVTVNQKKSPLMYPPCPKHSGDTCNKDCIDCNCPVCPRCVDSEEHAHHAFRSILELVDVKKENIANEMECLQKTTTSYENETVEIEKRISNLEKGYRKINVAVDKQRKVWHEEVDCMVDKLQSDIKKMKNKQRAVLKTHLQSITKLIDDLNSVIEEIKEVLSSRDVSKSLDYEGKLAEFKKLPPTLKSTFPIFTPLKVQRRELRKLFCSLTPPSITAVESTHAPKCSKPPSEPLEVLSEQCLLEEPKVVGIVETGYDFLRNVTCSHEDEFWVSNWNCEMKNIDTKGSLLKSFRTRSGEMACDVAIAKTNELFYTDVKNRTVNKFTDGYIEELIKLQNWKPLNLCITSSGDIMATMYNDAETQSKVTRYTGSTEKQTIQFDDEGKPIYSANNKIKYITENKNSDICVADWGAGAVVVVSHLGKVRFRYTGHAASSQTRPFKPRGITTDSKHQILTADHHNNCIHVIAPTGSFLRCIDNCRIENPYGISLDKSDKLFVAEFYSGKVKVIQYMK</sequence>
<feature type="domain" description="B box-type" evidence="5">
    <location>
        <begin position="66"/>
        <end position="103"/>
    </location>
</feature>
<dbReference type="GO" id="GO:0000209">
    <property type="term" value="P:protein polyubiquitination"/>
    <property type="evidence" value="ECO:0007669"/>
    <property type="project" value="TreeGrafter"/>
</dbReference>
<accession>A0A8W8I4H4</accession>
<dbReference type="EnsemblMetazoa" id="G12285.3">
    <property type="protein sequence ID" value="G12285.3:cds"/>
    <property type="gene ID" value="G12285"/>
</dbReference>
<dbReference type="InterPro" id="IPR000315">
    <property type="entry name" value="Znf_B-box"/>
</dbReference>
<dbReference type="PANTHER" id="PTHR24104:SF25">
    <property type="entry name" value="PROTEIN LIN-41"/>
    <property type="match status" value="1"/>
</dbReference>
<dbReference type="Proteomes" id="UP000005408">
    <property type="component" value="Unassembled WGS sequence"/>
</dbReference>
<evidence type="ECO:0000256" key="2">
    <source>
        <dbReference type="PROSITE-ProRule" id="PRU00024"/>
    </source>
</evidence>
<dbReference type="GO" id="GO:0061630">
    <property type="term" value="F:ubiquitin protein ligase activity"/>
    <property type="evidence" value="ECO:0007669"/>
    <property type="project" value="TreeGrafter"/>
</dbReference>
<evidence type="ECO:0000313" key="7">
    <source>
        <dbReference type="Proteomes" id="UP000005408"/>
    </source>
</evidence>